<dbReference type="EMBL" id="CP133622">
    <property type="protein sequence ID" value="WMV54575.1"/>
    <property type="molecule type" value="Genomic_DNA"/>
</dbReference>
<keyword evidence="3" id="KW-1185">Reference proteome</keyword>
<proteinExistence type="predicted"/>
<keyword evidence="1" id="KW-1133">Transmembrane helix</keyword>
<dbReference type="Proteomes" id="UP001234989">
    <property type="component" value="Chromosome 11"/>
</dbReference>
<gene>
    <name evidence="2" type="ORF">MTR67_047960</name>
</gene>
<evidence type="ECO:0000313" key="2">
    <source>
        <dbReference type="EMBL" id="WMV54575.1"/>
    </source>
</evidence>
<organism evidence="2 3">
    <name type="scientific">Solanum verrucosum</name>
    <dbReference type="NCBI Taxonomy" id="315347"/>
    <lineage>
        <taxon>Eukaryota</taxon>
        <taxon>Viridiplantae</taxon>
        <taxon>Streptophyta</taxon>
        <taxon>Embryophyta</taxon>
        <taxon>Tracheophyta</taxon>
        <taxon>Spermatophyta</taxon>
        <taxon>Magnoliopsida</taxon>
        <taxon>eudicotyledons</taxon>
        <taxon>Gunneridae</taxon>
        <taxon>Pentapetalae</taxon>
        <taxon>asterids</taxon>
        <taxon>lamiids</taxon>
        <taxon>Solanales</taxon>
        <taxon>Solanaceae</taxon>
        <taxon>Solanoideae</taxon>
        <taxon>Solaneae</taxon>
        <taxon>Solanum</taxon>
    </lineage>
</organism>
<protein>
    <submittedName>
        <fullName evidence="2">Uncharacterized protein</fullName>
    </submittedName>
</protein>
<evidence type="ECO:0000313" key="3">
    <source>
        <dbReference type="Proteomes" id="UP001234989"/>
    </source>
</evidence>
<evidence type="ECO:0000256" key="1">
    <source>
        <dbReference type="SAM" id="Phobius"/>
    </source>
</evidence>
<dbReference type="AlphaFoldDB" id="A0AAF0ZZ38"/>
<name>A0AAF0ZZ38_SOLVR</name>
<accession>A0AAF0ZZ38</accession>
<feature type="transmembrane region" description="Helical" evidence="1">
    <location>
        <begin position="23"/>
        <end position="43"/>
    </location>
</feature>
<keyword evidence="1" id="KW-0812">Transmembrane</keyword>
<reference evidence="2" key="1">
    <citation type="submission" date="2023-08" db="EMBL/GenBank/DDBJ databases">
        <title>A de novo genome assembly of Solanum verrucosum Schlechtendal, a Mexican diploid species geographically isolated from the other diploid A-genome species in potato relatives.</title>
        <authorList>
            <person name="Hosaka K."/>
        </authorList>
    </citation>
    <scope>NUCLEOTIDE SEQUENCE</scope>
    <source>
        <tissue evidence="2">Young leaves</tissue>
    </source>
</reference>
<keyword evidence="1" id="KW-0472">Membrane</keyword>
<sequence length="64" mass="7327">MVPNSLLNFGGLSKNFFVPVSRLVRLFILKLMAIIQVLVWLHLRFFVVGALDLPYVCLKLARLL</sequence>